<accession>A0A6C0D7V6</accession>
<organism evidence="1">
    <name type="scientific">viral metagenome</name>
    <dbReference type="NCBI Taxonomy" id="1070528"/>
    <lineage>
        <taxon>unclassified sequences</taxon>
        <taxon>metagenomes</taxon>
        <taxon>organismal metagenomes</taxon>
    </lineage>
</organism>
<proteinExistence type="predicted"/>
<sequence>MEEKLDAVQYARDRLLSVPLQDRDADYAKLCTALEQYLKKNCEHDMITDLIDIDPDRSRTITYCTKCMVTFS</sequence>
<reference evidence="1" key="1">
    <citation type="journal article" date="2020" name="Nature">
        <title>Giant virus diversity and host interactions through global metagenomics.</title>
        <authorList>
            <person name="Schulz F."/>
            <person name="Roux S."/>
            <person name="Paez-Espino D."/>
            <person name="Jungbluth S."/>
            <person name="Walsh D.A."/>
            <person name="Denef V.J."/>
            <person name="McMahon K.D."/>
            <person name="Konstantinidis K.T."/>
            <person name="Eloe-Fadrosh E.A."/>
            <person name="Kyrpides N.C."/>
            <person name="Woyke T."/>
        </authorList>
    </citation>
    <scope>NUCLEOTIDE SEQUENCE</scope>
    <source>
        <strain evidence="1">GVMAG-M-3300023174-124</strain>
    </source>
</reference>
<dbReference type="EMBL" id="MN739538">
    <property type="protein sequence ID" value="QHT11775.1"/>
    <property type="molecule type" value="Genomic_DNA"/>
</dbReference>
<protein>
    <submittedName>
        <fullName evidence="1">Uncharacterized protein</fullName>
    </submittedName>
</protein>
<dbReference type="AlphaFoldDB" id="A0A6C0D7V6"/>
<evidence type="ECO:0000313" key="1">
    <source>
        <dbReference type="EMBL" id="QHT11775.1"/>
    </source>
</evidence>
<name>A0A6C0D7V6_9ZZZZ</name>